<dbReference type="EMBL" id="CP014206">
    <property type="protein sequence ID" value="AMK09627.1"/>
    <property type="molecule type" value="Genomic_DNA"/>
</dbReference>
<dbReference type="RefSeq" id="WP_066798929.1">
    <property type="nucleotide sequence ID" value="NZ_CP014206.1"/>
</dbReference>
<gene>
    <name evidence="1" type="ORF">AWY79_00140</name>
    <name evidence="2" type="ORF">EDC59_113101</name>
</gene>
<proteinExistence type="predicted"/>
<keyword evidence="3" id="KW-1185">Reference proteome</keyword>
<dbReference type="KEGG" id="dej:AWY79_00140"/>
<evidence type="ECO:0000313" key="3">
    <source>
        <dbReference type="Proteomes" id="UP000055611"/>
    </source>
</evidence>
<evidence type="ECO:0000313" key="4">
    <source>
        <dbReference type="Proteomes" id="UP000295506"/>
    </source>
</evidence>
<protein>
    <submittedName>
        <fullName evidence="2">Uncharacterized protein</fullName>
    </submittedName>
</protein>
<dbReference type="Proteomes" id="UP000295506">
    <property type="component" value="Unassembled WGS sequence"/>
</dbReference>
<evidence type="ECO:0000313" key="1">
    <source>
        <dbReference type="EMBL" id="AMK09627.1"/>
    </source>
</evidence>
<reference evidence="2 4" key="2">
    <citation type="submission" date="2019-03" db="EMBL/GenBank/DDBJ databases">
        <title>Genomic Encyclopedia of Type Strains, Phase IV (KMG-IV): sequencing the most valuable type-strain genomes for metagenomic binning, comparative biology and taxonomic classification.</title>
        <authorList>
            <person name="Goeker M."/>
        </authorList>
    </citation>
    <scope>NUCLEOTIDE SEQUENCE [LARGE SCALE GENOMIC DNA]</scope>
    <source>
        <strain evidence="2 4">DSM 101483</strain>
    </source>
</reference>
<organism evidence="2 4">
    <name type="scientific">Pseudodesulfovibrio indicus</name>
    <dbReference type="NCBI Taxonomy" id="1716143"/>
    <lineage>
        <taxon>Bacteria</taxon>
        <taxon>Pseudomonadati</taxon>
        <taxon>Thermodesulfobacteriota</taxon>
        <taxon>Desulfovibrionia</taxon>
        <taxon>Desulfovibrionales</taxon>
        <taxon>Desulfovibrionaceae</taxon>
    </lineage>
</organism>
<accession>A0A140D8W0</accession>
<sequence>MSNKIILQDDLTADEMYIQNNTELTLNRILADQQGNPAVYALGASGPALCRKIRGVLPDAVFCSIEANGVEIGLSGIVQGLQTCGALFGLLLALKEARHGN</sequence>
<dbReference type="AlphaFoldDB" id="A0A140D8W0"/>
<name>A0A140D8W0_9BACT</name>
<reference evidence="1 3" key="1">
    <citation type="journal article" date="2016" name="Front. Microbiol.">
        <title>Genome Sequence of the Piezophilic, Mesophilic Sulfate-Reducing Bacterium Desulfovibrio indicus J2T.</title>
        <authorList>
            <person name="Cao J."/>
            <person name="Maignien L."/>
            <person name="Shao Z."/>
            <person name="Alain K."/>
            <person name="Jebbar M."/>
        </authorList>
    </citation>
    <scope>NUCLEOTIDE SEQUENCE [LARGE SCALE GENOMIC DNA]</scope>
    <source>
        <strain evidence="1 3">J2</strain>
    </source>
</reference>
<dbReference type="Proteomes" id="UP000055611">
    <property type="component" value="Chromosome"/>
</dbReference>
<dbReference type="EMBL" id="SOBK01000013">
    <property type="protein sequence ID" value="TDT86425.1"/>
    <property type="molecule type" value="Genomic_DNA"/>
</dbReference>
<evidence type="ECO:0000313" key="2">
    <source>
        <dbReference type="EMBL" id="TDT86425.1"/>
    </source>
</evidence>